<evidence type="ECO:0000256" key="4">
    <source>
        <dbReference type="ARBA" id="ARBA00022737"/>
    </source>
</evidence>
<dbReference type="GO" id="GO:0097354">
    <property type="term" value="P:prenylation"/>
    <property type="evidence" value="ECO:0007669"/>
    <property type="project" value="UniProtKB-UniRule"/>
</dbReference>
<dbReference type="Proteomes" id="UP000078544">
    <property type="component" value="Unassembled WGS sequence"/>
</dbReference>
<comment type="catalytic activity">
    <reaction evidence="5 6">
        <text>geranylgeranyl diphosphate + L-cysteinyl-[protein] = S-geranylgeranyl-L-cysteinyl-[protein] + diphosphate</text>
        <dbReference type="Rhea" id="RHEA:21240"/>
        <dbReference type="Rhea" id="RHEA-COMP:10131"/>
        <dbReference type="Rhea" id="RHEA-COMP:11537"/>
        <dbReference type="ChEBI" id="CHEBI:29950"/>
        <dbReference type="ChEBI" id="CHEBI:33019"/>
        <dbReference type="ChEBI" id="CHEBI:57533"/>
        <dbReference type="ChEBI" id="CHEBI:86021"/>
        <dbReference type="EC" id="2.5.1.60"/>
    </reaction>
</comment>
<keyword evidence="3 6" id="KW-0808">Transferase</keyword>
<dbReference type="PANTHER" id="PTHR11129:SF2">
    <property type="entry name" value="GERANYLGERANYL TRANSFERASE TYPE-2 SUBUNIT ALPHA"/>
    <property type="match status" value="1"/>
</dbReference>
<evidence type="ECO:0000313" key="9">
    <source>
        <dbReference type="Proteomes" id="UP000078544"/>
    </source>
</evidence>
<comment type="function">
    <text evidence="6">Catalyzes the transfer of a geranyl-geranyl moiety from geranyl-geranyl pyrophosphate to cysteines occuring in specific C-terminal amino acid sequences.</text>
</comment>
<dbReference type="OrthoDB" id="1658at2759"/>
<protein>
    <recommendedName>
        <fullName evidence="6">Geranylgeranyl transferase type-2 subunit alpha</fullName>
        <ecNumber evidence="6">2.5.1.60</ecNumber>
    </recommendedName>
    <alternativeName>
        <fullName evidence="6">Geranylgeranyl transferase type II subunit alpha</fullName>
    </alternativeName>
</protein>
<dbReference type="PROSITE" id="PS51147">
    <property type="entry name" value="PFTA"/>
    <property type="match status" value="3"/>
</dbReference>
<reference evidence="8 9" key="1">
    <citation type="journal article" date="2016" name="Genome Biol. Evol.">
        <title>Divergent and convergent evolution of fungal pathogenicity.</title>
        <authorList>
            <person name="Shang Y."/>
            <person name="Xiao G."/>
            <person name="Zheng P."/>
            <person name="Cen K."/>
            <person name="Zhan S."/>
            <person name="Wang C."/>
        </authorList>
    </citation>
    <scope>NUCLEOTIDE SEQUENCE [LARGE SCALE GENOMIC DNA]</scope>
    <source>
        <strain evidence="8 9">RCEF 2490</strain>
    </source>
</reference>
<name>A0A166VHV8_9HYPO</name>
<dbReference type="Pfam" id="PF01239">
    <property type="entry name" value="PPTA"/>
    <property type="match status" value="4"/>
</dbReference>
<proteinExistence type="inferred from homology"/>
<evidence type="ECO:0000313" key="8">
    <source>
        <dbReference type="EMBL" id="OAA33679.1"/>
    </source>
</evidence>
<dbReference type="InterPro" id="IPR002088">
    <property type="entry name" value="Prenyl_trans_a"/>
</dbReference>
<evidence type="ECO:0000256" key="5">
    <source>
        <dbReference type="ARBA" id="ARBA00047658"/>
    </source>
</evidence>
<dbReference type="EMBL" id="AZGY01000001">
    <property type="protein sequence ID" value="OAA33679.1"/>
    <property type="molecule type" value="Genomic_DNA"/>
</dbReference>
<evidence type="ECO:0000256" key="3">
    <source>
        <dbReference type="ARBA" id="ARBA00022679"/>
    </source>
</evidence>
<dbReference type="Gene3D" id="1.25.40.120">
    <property type="entry name" value="Protein prenylyltransferase"/>
    <property type="match status" value="1"/>
</dbReference>
<dbReference type="STRING" id="1081109.A0A166VHV8"/>
<feature type="region of interest" description="Disordered" evidence="7">
    <location>
        <begin position="20"/>
        <end position="40"/>
    </location>
</feature>
<dbReference type="EC" id="2.5.1.60" evidence="6"/>
<sequence>MWNVRRRCLASSAFLDPSQCQGSGTETVNDMSGNHEGSASNESTRAIDEAFRMELIFMAPLLMKFPKCYWIWKYRLWVLQQAIKVLPAQLSREIWEEELGLVSKMLHRDQRNFHAWGYRRHVVAQLESHVLQGRSMVEAEFDYTTKMVSSNLSNFSAWHNRSQLIPRKLNETNADANARKSLLDQELSNVHEALNLSPEDQSLWYYHQYLTHAIATATGKGPIVRELSVAERKNYLKNEQEFLQDLLIDYHDVKWIYEAAVECILAADALSTPEEQELNGSFLAECFRNLKELDRNRRGRWEDIEGTLLSHVD</sequence>
<dbReference type="PANTHER" id="PTHR11129">
    <property type="entry name" value="PROTEIN FARNESYLTRANSFERASE ALPHA SUBUNIT/RAB GERANYLGERANYL TRANSFERASE ALPHA SUBUNIT"/>
    <property type="match status" value="1"/>
</dbReference>
<comment type="similarity">
    <text evidence="1 6">Belongs to the protein prenyltransferase subunit alpha family.</text>
</comment>
<evidence type="ECO:0000256" key="2">
    <source>
        <dbReference type="ARBA" id="ARBA00022602"/>
    </source>
</evidence>
<dbReference type="GO" id="GO:0004663">
    <property type="term" value="F:Rab geranylgeranyltransferase activity"/>
    <property type="evidence" value="ECO:0007669"/>
    <property type="project" value="UniProtKB-UniRule"/>
</dbReference>
<dbReference type="GO" id="GO:0005968">
    <property type="term" value="C:Rab-protein geranylgeranyltransferase complex"/>
    <property type="evidence" value="ECO:0007669"/>
    <property type="project" value="TreeGrafter"/>
</dbReference>
<keyword evidence="9" id="KW-1185">Reference proteome</keyword>
<comment type="caution">
    <text evidence="8">The sequence shown here is derived from an EMBL/GenBank/DDBJ whole genome shotgun (WGS) entry which is preliminary data.</text>
</comment>
<dbReference type="AlphaFoldDB" id="A0A166VHV8"/>
<dbReference type="SUPFAM" id="SSF48439">
    <property type="entry name" value="Protein prenylyltransferase"/>
    <property type="match status" value="1"/>
</dbReference>
<keyword evidence="4" id="KW-0677">Repeat</keyword>
<accession>A0A166VHV8</accession>
<evidence type="ECO:0000256" key="1">
    <source>
        <dbReference type="ARBA" id="ARBA00006734"/>
    </source>
</evidence>
<gene>
    <name evidence="8" type="ORF">AAL_01144</name>
</gene>
<keyword evidence="2 6" id="KW-0637">Prenyltransferase</keyword>
<organism evidence="8 9">
    <name type="scientific">Moelleriella libera RCEF 2490</name>
    <dbReference type="NCBI Taxonomy" id="1081109"/>
    <lineage>
        <taxon>Eukaryota</taxon>
        <taxon>Fungi</taxon>
        <taxon>Dikarya</taxon>
        <taxon>Ascomycota</taxon>
        <taxon>Pezizomycotina</taxon>
        <taxon>Sordariomycetes</taxon>
        <taxon>Hypocreomycetidae</taxon>
        <taxon>Hypocreales</taxon>
        <taxon>Clavicipitaceae</taxon>
        <taxon>Moelleriella</taxon>
    </lineage>
</organism>
<evidence type="ECO:0000256" key="7">
    <source>
        <dbReference type="SAM" id="MobiDB-lite"/>
    </source>
</evidence>
<evidence type="ECO:0000256" key="6">
    <source>
        <dbReference type="RuleBase" id="RU367120"/>
    </source>
</evidence>